<feature type="transmembrane region" description="Helical" evidence="9">
    <location>
        <begin position="29"/>
        <end position="49"/>
    </location>
</feature>
<feature type="transmembrane region" description="Helical" evidence="9">
    <location>
        <begin position="6"/>
        <end position="22"/>
    </location>
</feature>
<dbReference type="SMART" id="SM00387">
    <property type="entry name" value="HATPase_c"/>
    <property type="match status" value="1"/>
</dbReference>
<dbReference type="Pfam" id="PF02518">
    <property type="entry name" value="HATPase_c"/>
    <property type="match status" value="1"/>
</dbReference>
<dbReference type="EMBL" id="NUMG01000025">
    <property type="protein sequence ID" value="PGT99831.1"/>
    <property type="molecule type" value="Genomic_DNA"/>
</dbReference>
<keyword evidence="3" id="KW-0597">Phosphoprotein</keyword>
<evidence type="ECO:0000256" key="9">
    <source>
        <dbReference type="SAM" id="Phobius"/>
    </source>
</evidence>
<comment type="caution">
    <text evidence="11">The sequence shown here is derived from an EMBL/GenBank/DDBJ whole genome shotgun (WGS) entry which is preliminary data.</text>
</comment>
<dbReference type="InterPro" id="IPR005467">
    <property type="entry name" value="His_kinase_dom"/>
</dbReference>
<dbReference type="GO" id="GO:0005524">
    <property type="term" value="F:ATP binding"/>
    <property type="evidence" value="ECO:0007669"/>
    <property type="project" value="UniProtKB-KW"/>
</dbReference>
<dbReference type="PROSITE" id="PS50109">
    <property type="entry name" value="HIS_KIN"/>
    <property type="match status" value="1"/>
</dbReference>
<evidence type="ECO:0000313" key="12">
    <source>
        <dbReference type="Proteomes" id="UP000225766"/>
    </source>
</evidence>
<evidence type="ECO:0000256" key="2">
    <source>
        <dbReference type="ARBA" id="ARBA00012438"/>
    </source>
</evidence>
<protein>
    <recommendedName>
        <fullName evidence="2">histidine kinase</fullName>
        <ecNumber evidence="2">2.7.13.3</ecNumber>
    </recommendedName>
</protein>
<dbReference type="AlphaFoldDB" id="A0A2C1LPI9"/>
<keyword evidence="9" id="KW-1133">Transmembrane helix</keyword>
<evidence type="ECO:0000259" key="10">
    <source>
        <dbReference type="PROSITE" id="PS50109"/>
    </source>
</evidence>
<accession>A0A2C1LPI9</accession>
<keyword evidence="9" id="KW-0812">Transmembrane</keyword>
<reference evidence="11 12" key="1">
    <citation type="submission" date="2017-09" db="EMBL/GenBank/DDBJ databases">
        <title>Large-scale bioinformatics analysis of Bacillus genomes uncovers conserved roles of natural products in bacterial physiology.</title>
        <authorList>
            <consortium name="Agbiome Team Llc"/>
            <person name="Bleich R.M."/>
            <person name="Grubbs K.J."/>
            <person name="Santa Maria K.C."/>
            <person name="Allen S.E."/>
            <person name="Farag S."/>
            <person name="Shank E.A."/>
            <person name="Bowers A."/>
        </authorList>
    </citation>
    <scope>NUCLEOTIDE SEQUENCE [LARGE SCALE GENOMIC DNA]</scope>
    <source>
        <strain evidence="11 12">AFS040105</strain>
    </source>
</reference>
<dbReference type="PRINTS" id="PR00344">
    <property type="entry name" value="BCTRLSENSOR"/>
</dbReference>
<dbReference type="GO" id="GO:0004673">
    <property type="term" value="F:protein histidine kinase activity"/>
    <property type="evidence" value="ECO:0007669"/>
    <property type="project" value="UniProtKB-EC"/>
</dbReference>
<evidence type="ECO:0000256" key="5">
    <source>
        <dbReference type="ARBA" id="ARBA00022741"/>
    </source>
</evidence>
<dbReference type="EC" id="2.7.13.3" evidence="2"/>
<keyword evidence="7 11" id="KW-0067">ATP-binding</keyword>
<proteinExistence type="predicted"/>
<feature type="transmembrane region" description="Helical" evidence="9">
    <location>
        <begin position="158"/>
        <end position="181"/>
    </location>
</feature>
<dbReference type="InterPro" id="IPR004358">
    <property type="entry name" value="Sig_transdc_His_kin-like_C"/>
</dbReference>
<dbReference type="Proteomes" id="UP000225766">
    <property type="component" value="Unassembled WGS sequence"/>
</dbReference>
<evidence type="ECO:0000256" key="7">
    <source>
        <dbReference type="ARBA" id="ARBA00022840"/>
    </source>
</evidence>
<keyword evidence="8" id="KW-0902">Two-component regulatory system</keyword>
<evidence type="ECO:0000313" key="11">
    <source>
        <dbReference type="EMBL" id="PGT99831.1"/>
    </source>
</evidence>
<dbReference type="GO" id="GO:0000160">
    <property type="term" value="P:phosphorelay signal transduction system"/>
    <property type="evidence" value="ECO:0007669"/>
    <property type="project" value="UniProtKB-KW"/>
</dbReference>
<evidence type="ECO:0000256" key="6">
    <source>
        <dbReference type="ARBA" id="ARBA00022777"/>
    </source>
</evidence>
<dbReference type="PANTHER" id="PTHR43065">
    <property type="entry name" value="SENSOR HISTIDINE KINASE"/>
    <property type="match status" value="1"/>
</dbReference>
<sequence length="468" mass="53438">MIVYIFFVVVFFLWMTTAVLLLTNHQNNVTRWGGFIAFFGGCGGFGVLLGDGPKRPDWILWADSLATALSHNMTPYVIFIFGLVFAEVFKTRRQMTIWKTILLLPVLYMYTIDELYPVFHSTYSVLVLWTTPYVIGCDILLIYSTLKESRPSIKRNKIYTCMVIMPIVTFALISNIILEALGIPDVWFYNPAIVTLGFVIFAYLIIRYGFLDVKIRFERQRIDHTMKALTSGPAMFNHTIKNEIAKIDMLVNEIKDTIPHNETASEYIDLALKSTNHVRELSSRIQSKLDVIYLKESDFWLSECILSSIELLQPYLEGKVKVEKIYHVDARISGDFVHLQETFLNIIKNAVEAMNGQGEILIKIYKIRRKLYIDIEDNGAGIEKDKIFLVLNPFYSTKGSRGNYGLGLSYCYNVMQKHSGDICIKSKLGEGTTISLSIPGKRVKETNENIKKVTVGEHNNDCDKSNDC</sequence>
<evidence type="ECO:0000256" key="1">
    <source>
        <dbReference type="ARBA" id="ARBA00000085"/>
    </source>
</evidence>
<keyword evidence="4" id="KW-0808">Transferase</keyword>
<comment type="catalytic activity">
    <reaction evidence="1">
        <text>ATP + protein L-histidine = ADP + protein N-phospho-L-histidine.</text>
        <dbReference type="EC" id="2.7.13.3"/>
    </reaction>
</comment>
<feature type="transmembrane region" description="Helical" evidence="9">
    <location>
        <begin position="187"/>
        <end position="206"/>
    </location>
</feature>
<feature type="domain" description="Histidine kinase" evidence="10">
    <location>
        <begin position="235"/>
        <end position="442"/>
    </location>
</feature>
<keyword evidence="9" id="KW-0472">Membrane</keyword>
<dbReference type="RefSeq" id="WP_098858992.1">
    <property type="nucleotide sequence ID" value="NZ_NUMG01000025.1"/>
</dbReference>
<dbReference type="Gene3D" id="3.30.565.10">
    <property type="entry name" value="Histidine kinase-like ATPase, C-terminal domain"/>
    <property type="match status" value="1"/>
</dbReference>
<feature type="transmembrane region" description="Helical" evidence="9">
    <location>
        <begin position="101"/>
        <end position="119"/>
    </location>
</feature>
<dbReference type="SUPFAM" id="SSF55874">
    <property type="entry name" value="ATPase domain of HSP90 chaperone/DNA topoisomerase II/histidine kinase"/>
    <property type="match status" value="1"/>
</dbReference>
<name>A0A2C1LPI9_BACCE</name>
<gene>
    <name evidence="11" type="ORF">COD19_18025</name>
</gene>
<evidence type="ECO:0000256" key="4">
    <source>
        <dbReference type="ARBA" id="ARBA00022679"/>
    </source>
</evidence>
<dbReference type="InterPro" id="IPR003594">
    <property type="entry name" value="HATPase_dom"/>
</dbReference>
<dbReference type="PANTHER" id="PTHR43065:SF10">
    <property type="entry name" value="PEROXIDE STRESS-ACTIVATED HISTIDINE KINASE MAK3"/>
    <property type="match status" value="1"/>
</dbReference>
<organism evidence="11 12">
    <name type="scientific">Bacillus cereus</name>
    <dbReference type="NCBI Taxonomy" id="1396"/>
    <lineage>
        <taxon>Bacteria</taxon>
        <taxon>Bacillati</taxon>
        <taxon>Bacillota</taxon>
        <taxon>Bacilli</taxon>
        <taxon>Bacillales</taxon>
        <taxon>Bacillaceae</taxon>
        <taxon>Bacillus</taxon>
        <taxon>Bacillus cereus group</taxon>
    </lineage>
</organism>
<evidence type="ECO:0000256" key="3">
    <source>
        <dbReference type="ARBA" id="ARBA00022553"/>
    </source>
</evidence>
<keyword evidence="6" id="KW-0418">Kinase</keyword>
<feature type="transmembrane region" description="Helical" evidence="9">
    <location>
        <begin position="69"/>
        <end position="89"/>
    </location>
</feature>
<keyword evidence="5" id="KW-0547">Nucleotide-binding</keyword>
<dbReference type="InterPro" id="IPR036890">
    <property type="entry name" value="HATPase_C_sf"/>
</dbReference>
<evidence type="ECO:0000256" key="8">
    <source>
        <dbReference type="ARBA" id="ARBA00023012"/>
    </source>
</evidence>
<feature type="transmembrane region" description="Helical" evidence="9">
    <location>
        <begin position="125"/>
        <end position="146"/>
    </location>
</feature>